<dbReference type="Pfam" id="PF00702">
    <property type="entry name" value="Hydrolase"/>
    <property type="match status" value="1"/>
</dbReference>
<evidence type="ECO:0000313" key="1">
    <source>
        <dbReference type="EMBL" id="GAA0573510.1"/>
    </source>
</evidence>
<protein>
    <recommendedName>
        <fullName evidence="3">HAD family hydrolase</fullName>
    </recommendedName>
</protein>
<dbReference type="Gene3D" id="3.40.50.1000">
    <property type="entry name" value="HAD superfamily/HAD-like"/>
    <property type="match status" value="1"/>
</dbReference>
<dbReference type="SUPFAM" id="SSF56784">
    <property type="entry name" value="HAD-like"/>
    <property type="match status" value="1"/>
</dbReference>
<dbReference type="InterPro" id="IPR023214">
    <property type="entry name" value="HAD_sf"/>
</dbReference>
<name>A0ABP3PRF8_9PROT</name>
<organism evidence="1 2">
    <name type="scientific">Craurococcus roseus</name>
    <dbReference type="NCBI Taxonomy" id="77585"/>
    <lineage>
        <taxon>Bacteria</taxon>
        <taxon>Pseudomonadati</taxon>
        <taxon>Pseudomonadota</taxon>
        <taxon>Alphaproteobacteria</taxon>
        <taxon>Acetobacterales</taxon>
        <taxon>Acetobacteraceae</taxon>
        <taxon>Craurococcus</taxon>
    </lineage>
</organism>
<reference evidence="2" key="1">
    <citation type="journal article" date="2019" name="Int. J. Syst. Evol. Microbiol.">
        <title>The Global Catalogue of Microorganisms (GCM) 10K type strain sequencing project: providing services to taxonomists for standard genome sequencing and annotation.</title>
        <authorList>
            <consortium name="The Broad Institute Genomics Platform"/>
            <consortium name="The Broad Institute Genome Sequencing Center for Infectious Disease"/>
            <person name="Wu L."/>
            <person name="Ma J."/>
        </authorList>
    </citation>
    <scope>NUCLEOTIDE SEQUENCE [LARGE SCALE GENOMIC DNA]</scope>
    <source>
        <strain evidence="2">JCM 9933</strain>
    </source>
</reference>
<dbReference type="Gene3D" id="1.10.150.400">
    <property type="match status" value="1"/>
</dbReference>
<evidence type="ECO:0008006" key="3">
    <source>
        <dbReference type="Google" id="ProtNLM"/>
    </source>
</evidence>
<keyword evidence="2" id="KW-1185">Reference proteome</keyword>
<proteinExistence type="predicted"/>
<sequence length="700" mass="74445">METPVAYRFEDRSRMKPRPAPLPAHDLGAERLGRLAPSPPAAEHGGALHSFDVFDTLITRCFWRPEDLFVALGERLRGTGLLRADAAAFAARRAAAEAELRARPGVEEVDLLGIHQALAPAFGWNAAEARAAAEAEVDAEEEAIRPIAANTRLLARLQAEGAEVALLSDTYLDRAALLRLLRRAGIAVPPQRVFASSELGATKRTGRMFMLAAEALGVPPRRIVHRGDHPRSDVAVPRSIGIKAELCAAGAPTRYELVLHAAAARRGPPLLRSALAGGARAARLSSEPDGPHGRALRAVGAGVAGPLLCGFVLWALREARRDGLSRLHFVSRDGQILLRIAEALLGRLPWGVECRYLLGSRQAWHLPALEGMNEAALSWLADDAPRDPLRSVLARAELAPGRIGPALARHGFDSPAALDAPAPPARLRALLRDPEVGAALRPAVAERREAALGYLRQEGVLGAAGRAAIVDLGWHGRLQRSLGRLLEFGSAGGAGAGLTGFYMALRSRPAGSAPGEMRTFIDAPAFLERMNPVLLEIFCSADHGTVRRYEAAPGGRFEAVLAEPSNPRVLAWGLPALQDGVLAFAREVAEALARSGGSDADAWIDALREAGTEVFDAFRREPSAEEAEAFGGFPHADGQAHEAWADCAPAVGPLTRLRLGLGLRDAGYAGHWPEASVRRGGGALGEGLFALKRARARLFG</sequence>
<evidence type="ECO:0000313" key="2">
    <source>
        <dbReference type="Proteomes" id="UP001501588"/>
    </source>
</evidence>
<accession>A0ABP3PRF8</accession>
<dbReference type="EMBL" id="BAAAFZ010000008">
    <property type="protein sequence ID" value="GAA0573510.1"/>
    <property type="molecule type" value="Genomic_DNA"/>
</dbReference>
<gene>
    <name evidence="1" type="ORF">GCM10009416_10210</name>
</gene>
<dbReference type="Proteomes" id="UP001501588">
    <property type="component" value="Unassembled WGS sequence"/>
</dbReference>
<dbReference type="InterPro" id="IPR036412">
    <property type="entry name" value="HAD-like_sf"/>
</dbReference>
<comment type="caution">
    <text evidence="1">The sequence shown here is derived from an EMBL/GenBank/DDBJ whole genome shotgun (WGS) entry which is preliminary data.</text>
</comment>